<evidence type="ECO:0000313" key="5">
    <source>
        <dbReference type="Proteomes" id="UP000198972"/>
    </source>
</evidence>
<dbReference type="STRING" id="670482.SAMN04488542_11112"/>
<dbReference type="PIRSF" id="PIRSF016838">
    <property type="entry name" value="PafC"/>
    <property type="match status" value="1"/>
</dbReference>
<dbReference type="Pfam" id="PF25583">
    <property type="entry name" value="WCX"/>
    <property type="match status" value="1"/>
</dbReference>
<evidence type="ECO:0000313" key="4">
    <source>
        <dbReference type="EMBL" id="SDF44965.1"/>
    </source>
</evidence>
<dbReference type="GO" id="GO:0003700">
    <property type="term" value="F:DNA-binding transcription factor activity"/>
    <property type="evidence" value="ECO:0007669"/>
    <property type="project" value="InterPro"/>
</dbReference>
<dbReference type="GO" id="GO:0003677">
    <property type="term" value="F:DNA binding"/>
    <property type="evidence" value="ECO:0007669"/>
    <property type="project" value="UniProtKB-KW"/>
</dbReference>
<dbReference type="InterPro" id="IPR026881">
    <property type="entry name" value="WYL_dom"/>
</dbReference>
<dbReference type="OrthoDB" id="9815009at2"/>
<dbReference type="InterPro" id="IPR001034">
    <property type="entry name" value="DeoR_HTH"/>
</dbReference>
<dbReference type="SUPFAM" id="SSF46785">
    <property type="entry name" value="Winged helix' DNA-binding domain"/>
    <property type="match status" value="1"/>
</dbReference>
<protein>
    <submittedName>
        <fullName evidence="4">Predicted DNA-binding transcriptional regulator YafY, contains an HTH and WYL domains</fullName>
    </submittedName>
</protein>
<dbReference type="Pfam" id="PF13280">
    <property type="entry name" value="WYL"/>
    <property type="match status" value="1"/>
</dbReference>
<proteinExistence type="predicted"/>
<dbReference type="PANTHER" id="PTHR34580:SF1">
    <property type="entry name" value="PROTEIN PAFC"/>
    <property type="match status" value="1"/>
</dbReference>
<reference evidence="4 5" key="1">
    <citation type="submission" date="2016-10" db="EMBL/GenBank/DDBJ databases">
        <authorList>
            <person name="de Groot N.N."/>
        </authorList>
    </citation>
    <scope>NUCLEOTIDE SEQUENCE [LARGE SCALE GENOMIC DNA]</scope>
    <source>
        <strain evidence="4 5">DSM 28129</strain>
    </source>
</reference>
<dbReference type="PROSITE" id="PS51000">
    <property type="entry name" value="HTH_DEOR_2"/>
    <property type="match status" value="1"/>
</dbReference>
<sequence length="311" mass="35558">MIHLKIDRLLGIMIYLLNRDTVSASALAGRFEVSVRTIQRDIETLGMAGIPVASTQGVNGGYSILKSFKLSKQLLSEQDYVLILTALKGLCSAYEHRGIEATFEKLLSLSPDGVDAEQNIHLDFSVLREGFHVRDYLSGIEDAIRKKHVIQFEYTNAEYVKSQRTVEPVVLTYKWYAWYLLGFCCEKQDYRMFRLTRMRNLGLTSAAFSNVHNNIEELLAQKNDHQPYFNIKLACSTELRIPIEECFPNSCITEIGDRELLIEFSVPANERGWFGTLLSFGSKVTVLEPTELKHRLIEHTKDILEAYLSHR</sequence>
<dbReference type="EMBL" id="FNBG01000011">
    <property type="protein sequence ID" value="SDF44965.1"/>
    <property type="molecule type" value="Genomic_DNA"/>
</dbReference>
<dbReference type="InterPro" id="IPR028349">
    <property type="entry name" value="PafC-like"/>
</dbReference>
<dbReference type="PROSITE" id="PS52050">
    <property type="entry name" value="WYL"/>
    <property type="match status" value="1"/>
</dbReference>
<dbReference type="AlphaFoldDB" id="A0A1G7L6B2"/>
<feature type="domain" description="HTH deoR-type" evidence="3">
    <location>
        <begin position="5"/>
        <end position="64"/>
    </location>
</feature>
<keyword evidence="1" id="KW-0805">Transcription regulation</keyword>
<evidence type="ECO:0000259" key="3">
    <source>
        <dbReference type="PROSITE" id="PS51000"/>
    </source>
</evidence>
<keyword evidence="5" id="KW-1185">Reference proteome</keyword>
<gene>
    <name evidence="4" type="ORF">SAMN04488542_11112</name>
</gene>
<accession>A0A1G7L6B2</accession>
<dbReference type="Pfam" id="PF08279">
    <property type="entry name" value="HTH_11"/>
    <property type="match status" value="1"/>
</dbReference>
<dbReference type="PANTHER" id="PTHR34580">
    <property type="match status" value="1"/>
</dbReference>
<dbReference type="Proteomes" id="UP000198972">
    <property type="component" value="Unassembled WGS sequence"/>
</dbReference>
<evidence type="ECO:0000256" key="2">
    <source>
        <dbReference type="ARBA" id="ARBA00023163"/>
    </source>
</evidence>
<dbReference type="Gene3D" id="1.10.10.10">
    <property type="entry name" value="Winged helix-like DNA-binding domain superfamily/Winged helix DNA-binding domain"/>
    <property type="match status" value="1"/>
</dbReference>
<dbReference type="InterPro" id="IPR057727">
    <property type="entry name" value="WCX_dom"/>
</dbReference>
<keyword evidence="2" id="KW-0804">Transcription</keyword>
<dbReference type="InterPro" id="IPR013196">
    <property type="entry name" value="HTH_11"/>
</dbReference>
<keyword evidence="4" id="KW-0238">DNA-binding</keyword>
<dbReference type="InterPro" id="IPR036388">
    <property type="entry name" value="WH-like_DNA-bd_sf"/>
</dbReference>
<dbReference type="InterPro" id="IPR036390">
    <property type="entry name" value="WH_DNA-bd_sf"/>
</dbReference>
<dbReference type="InterPro" id="IPR051534">
    <property type="entry name" value="CBASS_pafABC_assoc_protein"/>
</dbReference>
<name>A0A1G7L6B2_9BACL</name>
<organism evidence="4 5">
    <name type="scientific">Fontibacillus panacisegetis</name>
    <dbReference type="NCBI Taxonomy" id="670482"/>
    <lineage>
        <taxon>Bacteria</taxon>
        <taxon>Bacillati</taxon>
        <taxon>Bacillota</taxon>
        <taxon>Bacilli</taxon>
        <taxon>Bacillales</taxon>
        <taxon>Paenibacillaceae</taxon>
        <taxon>Fontibacillus</taxon>
    </lineage>
</organism>
<evidence type="ECO:0000256" key="1">
    <source>
        <dbReference type="ARBA" id="ARBA00023015"/>
    </source>
</evidence>